<accession>A0A9Q1BW06</accession>
<dbReference type="Pfam" id="PF00147">
    <property type="entry name" value="Fibrinogen_C"/>
    <property type="match status" value="1"/>
</dbReference>
<dbReference type="SMART" id="SM00186">
    <property type="entry name" value="FBG"/>
    <property type="match status" value="1"/>
</dbReference>
<dbReference type="PROSITE" id="PS51406">
    <property type="entry name" value="FIBRINOGEN_C_2"/>
    <property type="match status" value="1"/>
</dbReference>
<dbReference type="NCBIfam" id="NF040941">
    <property type="entry name" value="GGGWT_bact"/>
    <property type="match status" value="1"/>
</dbReference>
<evidence type="ECO:0000259" key="1">
    <source>
        <dbReference type="PROSITE" id="PS51406"/>
    </source>
</evidence>
<dbReference type="InterPro" id="IPR036056">
    <property type="entry name" value="Fibrinogen-like_C"/>
</dbReference>
<evidence type="ECO:0000313" key="2">
    <source>
        <dbReference type="EMBL" id="KAJ8033772.1"/>
    </source>
</evidence>
<keyword evidence="3" id="KW-1185">Reference proteome</keyword>
<dbReference type="InterPro" id="IPR050373">
    <property type="entry name" value="Fibrinogen_C-term_domain"/>
</dbReference>
<protein>
    <submittedName>
        <fullName evidence="2">Tenascin-R</fullName>
    </submittedName>
</protein>
<dbReference type="SUPFAM" id="SSF56496">
    <property type="entry name" value="Fibrinogen C-terminal domain-like"/>
    <property type="match status" value="1"/>
</dbReference>
<proteinExistence type="predicted"/>
<reference evidence="2" key="1">
    <citation type="submission" date="2021-10" db="EMBL/GenBank/DDBJ databases">
        <title>Tropical sea cucumber genome reveals ecological adaptation and Cuvierian tubules defense mechanism.</title>
        <authorList>
            <person name="Chen T."/>
        </authorList>
    </citation>
    <scope>NUCLEOTIDE SEQUENCE</scope>
    <source>
        <strain evidence="2">Nanhai2018</strain>
        <tissue evidence="2">Muscle</tissue>
    </source>
</reference>
<dbReference type="InterPro" id="IPR014716">
    <property type="entry name" value="Fibrinogen_a/b/g_C_1"/>
</dbReference>
<dbReference type="Gene3D" id="3.90.215.10">
    <property type="entry name" value="Gamma Fibrinogen, chain A, domain 1"/>
    <property type="match status" value="1"/>
</dbReference>
<evidence type="ECO:0000313" key="3">
    <source>
        <dbReference type="Proteomes" id="UP001152320"/>
    </source>
</evidence>
<feature type="domain" description="Fibrinogen C-terminal" evidence="1">
    <location>
        <begin position="76"/>
        <end position="242"/>
    </location>
</feature>
<dbReference type="EMBL" id="JAIZAY010000011">
    <property type="protein sequence ID" value="KAJ8033772.1"/>
    <property type="molecule type" value="Genomic_DNA"/>
</dbReference>
<sequence>MLAGMMKILHSVSGMTLRQLSVEKDNQFAGNSDIGGQDVPIGSVVVKKDHHFFFNLQKCWWKEESECDNPEECNPLEVSTDYTDCNDVYNAGETQDDVYYISPEGWDGPPFKVFCNMSIDGGSWTVFQRRVNGSTNFYRKWIEYRDGFGDIQHEFWLGNEKLHYITEQATYKYRMDFVYSSSSFHNKYPNFHVDDETNKYRLAKAGSWSGTRGICKLLVDYGVSSVLDSKPIITYDRLSFSH</sequence>
<name>A0A9Q1BW06_HOLLE</name>
<dbReference type="AlphaFoldDB" id="A0A9Q1BW06"/>
<gene>
    <name evidence="2" type="ORF">HOLleu_24128</name>
</gene>
<organism evidence="2 3">
    <name type="scientific">Holothuria leucospilota</name>
    <name type="common">Black long sea cucumber</name>
    <name type="synonym">Mertensiothuria leucospilota</name>
    <dbReference type="NCBI Taxonomy" id="206669"/>
    <lineage>
        <taxon>Eukaryota</taxon>
        <taxon>Metazoa</taxon>
        <taxon>Echinodermata</taxon>
        <taxon>Eleutherozoa</taxon>
        <taxon>Echinozoa</taxon>
        <taxon>Holothuroidea</taxon>
        <taxon>Aspidochirotacea</taxon>
        <taxon>Aspidochirotida</taxon>
        <taxon>Holothuriidae</taxon>
        <taxon>Holothuria</taxon>
    </lineage>
</organism>
<dbReference type="InterPro" id="IPR002181">
    <property type="entry name" value="Fibrinogen_a/b/g_C_dom"/>
</dbReference>
<dbReference type="OrthoDB" id="6275059at2759"/>
<dbReference type="PANTHER" id="PTHR19143">
    <property type="entry name" value="FIBRINOGEN/TENASCIN/ANGIOPOEITIN"/>
    <property type="match status" value="1"/>
</dbReference>
<comment type="caution">
    <text evidence="2">The sequence shown here is derived from an EMBL/GenBank/DDBJ whole genome shotgun (WGS) entry which is preliminary data.</text>
</comment>
<dbReference type="GO" id="GO:0005615">
    <property type="term" value="C:extracellular space"/>
    <property type="evidence" value="ECO:0007669"/>
    <property type="project" value="TreeGrafter"/>
</dbReference>
<dbReference type="Proteomes" id="UP001152320">
    <property type="component" value="Chromosome 11"/>
</dbReference>